<evidence type="ECO:0000313" key="2">
    <source>
        <dbReference type="EMBL" id="KAK8389523.1"/>
    </source>
</evidence>
<proteinExistence type="predicted"/>
<feature type="region of interest" description="Disordered" evidence="1">
    <location>
        <begin position="48"/>
        <end position="69"/>
    </location>
</feature>
<organism evidence="2 3">
    <name type="scientific">Scylla paramamosain</name>
    <name type="common">Mud crab</name>
    <dbReference type="NCBI Taxonomy" id="85552"/>
    <lineage>
        <taxon>Eukaryota</taxon>
        <taxon>Metazoa</taxon>
        <taxon>Ecdysozoa</taxon>
        <taxon>Arthropoda</taxon>
        <taxon>Crustacea</taxon>
        <taxon>Multicrustacea</taxon>
        <taxon>Malacostraca</taxon>
        <taxon>Eumalacostraca</taxon>
        <taxon>Eucarida</taxon>
        <taxon>Decapoda</taxon>
        <taxon>Pleocyemata</taxon>
        <taxon>Brachyura</taxon>
        <taxon>Eubrachyura</taxon>
        <taxon>Portunoidea</taxon>
        <taxon>Portunidae</taxon>
        <taxon>Portuninae</taxon>
        <taxon>Scylla</taxon>
    </lineage>
</organism>
<dbReference type="Proteomes" id="UP001487740">
    <property type="component" value="Unassembled WGS sequence"/>
</dbReference>
<comment type="caution">
    <text evidence="2">The sequence shown here is derived from an EMBL/GenBank/DDBJ whole genome shotgun (WGS) entry which is preliminary data.</text>
</comment>
<keyword evidence="3" id="KW-1185">Reference proteome</keyword>
<dbReference type="AlphaFoldDB" id="A0AAW0TR56"/>
<evidence type="ECO:0000256" key="1">
    <source>
        <dbReference type="SAM" id="MobiDB-lite"/>
    </source>
</evidence>
<name>A0AAW0TR56_SCYPA</name>
<accession>A0AAW0TR56</accession>
<reference evidence="2 3" key="1">
    <citation type="submission" date="2023-03" db="EMBL/GenBank/DDBJ databases">
        <title>High-quality genome of Scylla paramamosain provides insights in environmental adaptation.</title>
        <authorList>
            <person name="Zhang L."/>
        </authorList>
    </citation>
    <scope>NUCLEOTIDE SEQUENCE [LARGE SCALE GENOMIC DNA]</scope>
    <source>
        <strain evidence="2">LZ_2023a</strain>
        <tissue evidence="2">Muscle</tissue>
    </source>
</reference>
<dbReference type="EMBL" id="JARAKH010000027">
    <property type="protein sequence ID" value="KAK8389523.1"/>
    <property type="molecule type" value="Genomic_DNA"/>
</dbReference>
<sequence>MEERLESALQRVVAREKQRLVPQLELMCTLASQKEQVLAALIHARKERQCPPGDAGDGQGPSPDSQEGQLHIDIDDRQTALINHRIVKDALQTAAFNIQLQEAVRNGLQKVDVDETMDNLTERGVLLAHCSSSLHSYKELAIVEEQMANLNKEILHLHTKYSSILKKIRPKWEALQDKFMQVGEENKVLIQMRDKARDREGKIQLLVVMIQGLVSACGFQWGAYEYFVQVMQLCDAAVMHQDTARQNAIINQISKIHEERENIGSRSTLREMLSASKP</sequence>
<protein>
    <submittedName>
        <fullName evidence="2">Uncharacterized protein</fullName>
    </submittedName>
</protein>
<evidence type="ECO:0000313" key="3">
    <source>
        <dbReference type="Proteomes" id="UP001487740"/>
    </source>
</evidence>
<gene>
    <name evidence="2" type="ORF">O3P69_008907</name>
</gene>